<name>A0A139ATF8_GONPJ</name>
<sequence length="390" mass="43497">MQFHPAGREGRAPNVLHTRELHSVRRSRDMDTAQAGADLEEQEDDVFEIVDYTAASTWEKLINALEGAIHSWGLNDGGRGDVDKMEEDGTTARKEVLFLDDVPYVFRYLFLPIEDSDVELKDCEEDETQNDFVPIRLPGFSASTPDNPTTSNPLRHPYHDSEFSTSSLPHALHRYVGLSRILTLTPFDEDSDTPKSPSWGGAPFTLAEVSRTKKLLSSLTIALRNSGCLLPGFVRTGPRWKNLYDGVMISRSSSTSGGESNVGDELDLPRRLSGLRKVIEESPSYRVHFRMGHLSYMPREMDDVRGMVGLFMERLCGVETPYATPDADDSWCAKRTCTTSHDDISMLYVPHPPCRSQYGILFTTTSRDTFVGSFGLYPCACILSGSSSTF</sequence>
<evidence type="ECO:0000313" key="2">
    <source>
        <dbReference type="EMBL" id="KXS20017.1"/>
    </source>
</evidence>
<dbReference type="Proteomes" id="UP000070544">
    <property type="component" value="Unassembled WGS sequence"/>
</dbReference>
<protein>
    <recommendedName>
        <fullName evidence="4">Rab3 GTPase-activating protein catalytic subunit</fullName>
    </recommendedName>
</protein>
<accession>A0A139ATF8</accession>
<keyword evidence="3" id="KW-1185">Reference proteome</keyword>
<dbReference type="STRING" id="1344416.A0A139ATF8"/>
<dbReference type="GO" id="GO:0005096">
    <property type="term" value="F:GTPase activator activity"/>
    <property type="evidence" value="ECO:0007669"/>
    <property type="project" value="InterPro"/>
</dbReference>
<feature type="compositionally biased region" description="Polar residues" evidence="1">
    <location>
        <begin position="141"/>
        <end position="153"/>
    </location>
</feature>
<evidence type="ECO:0008006" key="4">
    <source>
        <dbReference type="Google" id="ProtNLM"/>
    </source>
</evidence>
<gene>
    <name evidence="2" type="ORF">M427DRAFT_400264</name>
</gene>
<feature type="compositionally biased region" description="Basic and acidic residues" evidence="1">
    <location>
        <begin position="1"/>
        <end position="31"/>
    </location>
</feature>
<reference evidence="2 3" key="1">
    <citation type="journal article" date="2015" name="Genome Biol. Evol.">
        <title>Phylogenomic analyses indicate that early fungi evolved digesting cell walls of algal ancestors of land plants.</title>
        <authorList>
            <person name="Chang Y."/>
            <person name="Wang S."/>
            <person name="Sekimoto S."/>
            <person name="Aerts A.L."/>
            <person name="Choi C."/>
            <person name="Clum A."/>
            <person name="LaButti K.M."/>
            <person name="Lindquist E.A."/>
            <person name="Yee Ngan C."/>
            <person name="Ohm R.A."/>
            <person name="Salamov A.A."/>
            <person name="Grigoriev I.V."/>
            <person name="Spatafora J.W."/>
            <person name="Berbee M.L."/>
        </authorList>
    </citation>
    <scope>NUCLEOTIDE SEQUENCE [LARGE SCALE GENOMIC DNA]</scope>
    <source>
        <strain evidence="2 3">JEL478</strain>
    </source>
</reference>
<dbReference type="OrthoDB" id="17346at2759"/>
<dbReference type="PANTHER" id="PTHR21422:SF9">
    <property type="entry name" value="RAB3 GTPASE-ACTIVATING PROTEIN CATALYTIC SUBUNIT"/>
    <property type="match status" value="1"/>
</dbReference>
<dbReference type="EMBL" id="KQ965736">
    <property type="protein sequence ID" value="KXS20017.1"/>
    <property type="molecule type" value="Genomic_DNA"/>
</dbReference>
<evidence type="ECO:0000313" key="3">
    <source>
        <dbReference type="Proteomes" id="UP000070544"/>
    </source>
</evidence>
<evidence type="ECO:0000256" key="1">
    <source>
        <dbReference type="SAM" id="MobiDB-lite"/>
    </source>
</evidence>
<feature type="region of interest" description="Disordered" evidence="1">
    <location>
        <begin position="1"/>
        <end position="39"/>
    </location>
</feature>
<dbReference type="PANTHER" id="PTHR21422">
    <property type="entry name" value="RAB3 GTPASE-ACTIVATING PROTEIN CATALYTIC SUBUNIT"/>
    <property type="match status" value="1"/>
</dbReference>
<dbReference type="AlphaFoldDB" id="A0A139ATF8"/>
<dbReference type="InterPro" id="IPR045700">
    <property type="entry name" value="Rab3GAP1"/>
</dbReference>
<feature type="region of interest" description="Disordered" evidence="1">
    <location>
        <begin position="135"/>
        <end position="156"/>
    </location>
</feature>
<organism evidence="2 3">
    <name type="scientific">Gonapodya prolifera (strain JEL478)</name>
    <name type="common">Monoblepharis prolifera</name>
    <dbReference type="NCBI Taxonomy" id="1344416"/>
    <lineage>
        <taxon>Eukaryota</taxon>
        <taxon>Fungi</taxon>
        <taxon>Fungi incertae sedis</taxon>
        <taxon>Chytridiomycota</taxon>
        <taxon>Chytridiomycota incertae sedis</taxon>
        <taxon>Monoblepharidomycetes</taxon>
        <taxon>Monoblepharidales</taxon>
        <taxon>Gonapodyaceae</taxon>
        <taxon>Gonapodya</taxon>
    </lineage>
</organism>
<proteinExistence type="predicted"/>